<dbReference type="NCBIfam" id="NF033682">
    <property type="entry name" value="retention_LapA"/>
    <property type="match status" value="1"/>
</dbReference>
<dbReference type="InterPro" id="IPR001343">
    <property type="entry name" value="Hemolysn_Ca-bd"/>
</dbReference>
<keyword evidence="4" id="KW-1185">Reference proteome</keyword>
<dbReference type="GO" id="GO:0016020">
    <property type="term" value="C:membrane"/>
    <property type="evidence" value="ECO:0007669"/>
    <property type="project" value="InterPro"/>
</dbReference>
<dbReference type="eggNOG" id="COG2304">
    <property type="taxonomic scope" value="Bacteria"/>
</dbReference>
<dbReference type="Proteomes" id="UP000002608">
    <property type="component" value="Chromosome"/>
</dbReference>
<dbReference type="SUPFAM" id="SSF51120">
    <property type="entry name" value="beta-Roll"/>
    <property type="match status" value="2"/>
</dbReference>
<dbReference type="InterPro" id="IPR047777">
    <property type="entry name" value="LapA-like_RM"/>
</dbReference>
<dbReference type="KEGG" id="spl:Spea_0369"/>
<dbReference type="EMBL" id="CP000851">
    <property type="protein sequence ID" value="ABV85697.1"/>
    <property type="molecule type" value="Genomic_DNA"/>
</dbReference>
<gene>
    <name evidence="3" type="ordered locus">Spea_0369</name>
</gene>
<evidence type="ECO:0000313" key="3">
    <source>
        <dbReference type="EMBL" id="ABV85697.1"/>
    </source>
</evidence>
<proteinExistence type="predicted"/>
<dbReference type="Gene3D" id="2.150.10.10">
    <property type="entry name" value="Serralysin-like metalloprotease, C-terminal"/>
    <property type="match status" value="1"/>
</dbReference>
<evidence type="ECO:0000256" key="1">
    <source>
        <dbReference type="ARBA" id="ARBA00022837"/>
    </source>
</evidence>
<protein>
    <submittedName>
        <fullName evidence="3">Putative outer membrane adhesin like protein</fullName>
    </submittedName>
</protein>
<evidence type="ECO:0000259" key="2">
    <source>
        <dbReference type="PROSITE" id="PS50268"/>
    </source>
</evidence>
<reference evidence="3 4" key="1">
    <citation type="submission" date="2007-10" db="EMBL/GenBank/DDBJ databases">
        <title>Complete sequence of Shewanella pealeana ATCC 700345.</title>
        <authorList>
            <consortium name="US DOE Joint Genome Institute"/>
            <person name="Copeland A."/>
            <person name="Lucas S."/>
            <person name="Lapidus A."/>
            <person name="Barry K."/>
            <person name="Glavina del Rio T."/>
            <person name="Dalin E."/>
            <person name="Tice H."/>
            <person name="Pitluck S."/>
            <person name="Chertkov O."/>
            <person name="Brettin T."/>
            <person name="Bruce D."/>
            <person name="Detter J.C."/>
            <person name="Han C."/>
            <person name="Schmutz J."/>
            <person name="Larimer F."/>
            <person name="Land M."/>
            <person name="Hauser L."/>
            <person name="Kyrpides N."/>
            <person name="Kim E."/>
            <person name="Zhao J.-S.Z."/>
            <person name="Manno D."/>
            <person name="Hawari J."/>
            <person name="Richardson P."/>
        </authorList>
    </citation>
    <scope>NUCLEOTIDE SEQUENCE [LARGE SCALE GENOMIC DNA]</scope>
    <source>
        <strain evidence="4">ATCC 700345 / ANG-SQ1</strain>
    </source>
</reference>
<sequence>MMDTYTLKQDATIVELSGDINTKNNQGDDVKLRLGDTLKQNATFTVSAGTTFTLQYSDGTAATQDDLAINPIVTDNDAQSSEALAAAVDPEVVVPEIAALQAQILSGEDPTENLPDTAAGETAQAGNEGGGYVAVGRTGDETLANAGHDTAGFEQIELPRIDELPVFLTEFALPKVSARAVTLFEKHLEQGSEPQAAQLSQAENVSVNVQAGIQDLSINGVVVFEQGNFVGPVVITTPNGVLLISAYDSIDSILTYSYTLSSTLDHSNSDTIAEIFVLQLTDNQGVSTTSVVTANIVDDAPSGLDDINVISQSNLDGVGGNVLQNDTLGADLAAVTQIINSQNSSNDVAESTAISGIYGSLIIAADGSYHYQLNNQLPEIQSLALGEQLIESFNYLLTDSDGDSVTQALTITISGENDAPEITSSFEDALGNVTEAGVLVGGNIATDGIPQASGTLTADDVDNGAVLTWQLNDDPVTPYGIFTLNESTGAWSFTLDNEFANSLGYGDTETEIFNITVTDEFGLSDTQMFTVTITGTNDIPVLSFAQGADTGIVKEAGVVDINDEGNTPVAGIDSVSGQFNADDVDINDGETWSVQGTPNTEYGQFSVDSNGLWTYALDNDLANSLFEGQVVVLNYSVRVTDNYGAYADQDVNITITGTNDIPVLSFEEGADAGIVKEAGVVDINDEGNTAVAGIDSVSGQLNADDVDINDGETWSVQGTPNTEYGQFSVDSNGLWTYALDNDLADSLFEGQVVILNYTVRVTDNYGAYADQDVTITITGTNDIPVLSFEEGADAGIVKEAGVVDINDEGNTPVAGIDSVSGQFNADDVDINDGETWSVQGTPNTEYGQFSVDSNGLWTYALDNDLADSLFEGQVVILNYTVRVTDNYGAYADQDVTITITGTNDIPVLSFEEGADAGIVKEAGVVDINDEGNTSVAGIDSVSGQFNADDVDINDGETWSVQGTPNTEYGQFSVDSNGLWTYALDNDLADSLFEGQVVILNYTVRVTDNYGAYADQDVNITITGTNDIPVLSFEEGADAGIVKEAGVVDINDEGNTPVAGIDSVSGQFNADDVDINDGETWSVQGTPNTEYGQFSVDSNGLWTYALDNDLADSLFEGQVVVLNYTVRVTDNYGAYADQDVNITITGTNDIPVLSFEEGADAGIVKEAGVVDINDEGNTPVAGIDSVSGQFNADDVDINDGETWSVQGTPNTEYGQFSVDSNGLWTYALDNDLADNLFEGQVVVLNYTVRVTDNYGAYADQDVTITITGTNDIPVLSFEEGADAGIVKEAGVVDINDEGNTPVAGIDSVSGQFNADDVDINDGETWSVQGTPNTEYGQFSVDSNGLWTYALDNDLADSLFEGQVVVLNYTVRVTDNYGAYADQNVTITLEGTNDIPELTADTSGAVTEDLNVVNQLISDSGALSFTDVDTGDTALVSSDYKGDIAWSGGDLSLVLTQDQIDQIVDGFSADQDSWDFSVANDLIQFLAATESISLSFDVTVTDTYGAYDTEEVTITISGVNDGIEGEFEKEIWVPASLNEITDPYLSGYPLFIAMPTDIDFNDSISISNLAITLLTQGLDPDVELGNIYYMADGDNTLSLIDFNSPPILSASELETLLYVPGDNGDVDYQVDLAFTFQVNSGIDSVDGEFIIHSVPANGLADQTVQIGDGSSPLTSGNPQDADLVITELFANALNSDPASGSLLLFTDFQQTPVTVPVPINERGANTNAGAAREMEVSARLTIGSAIFEVIPDNDGDGIITWSYDADSGLMKAEVDYSAIYLLDGNGDPTTTSLADYIIANPVVANDIWRITYLDNNGGNFQARFVEAVFTHEQIADDSITVVGTDNINNLIFGSTNTDSLTGANLDDRIFGREDNDILIGLSGNDELIGGSGDDNIQGGEDNDFVIGGIGDDLLDGGVGRDYLSGGQGNDSLDGGELNGSDDGERDFFVWESDTADNSTDTVFNFNPDIDVLDLSDLLIGEESGNLEDFLFFSFSGGNTTITVDADGLGVGTDSVMIVLDGIDLSSIYGSADASIIIAELITDEALIVDPNTSPFIPPYDQIDDGLNLP</sequence>
<dbReference type="InterPro" id="IPR018511">
    <property type="entry name" value="Hemolysin-typ_Ca-bd_CS"/>
</dbReference>
<name>A8GZG0_SHEPA</name>
<dbReference type="PRINTS" id="PR00313">
    <property type="entry name" value="CABNDNGRPT"/>
</dbReference>
<dbReference type="InterPro" id="IPR013783">
    <property type="entry name" value="Ig-like_fold"/>
</dbReference>
<dbReference type="InterPro" id="IPR040853">
    <property type="entry name" value="RapA2_cadherin-like"/>
</dbReference>
<dbReference type="STRING" id="398579.Spea_0369"/>
<dbReference type="Pfam" id="PF17803">
    <property type="entry name" value="Cadherin_4"/>
    <property type="match status" value="7"/>
</dbReference>
<dbReference type="PROSITE" id="PS50268">
    <property type="entry name" value="CADHERIN_2"/>
    <property type="match status" value="1"/>
</dbReference>
<dbReference type="NCBIfam" id="TIGR01965">
    <property type="entry name" value="VCBS_repeat"/>
    <property type="match status" value="10"/>
</dbReference>
<dbReference type="InterPro" id="IPR011049">
    <property type="entry name" value="Serralysin-like_metalloprot_C"/>
</dbReference>
<dbReference type="PROSITE" id="PS00330">
    <property type="entry name" value="HEMOLYSIN_CALCIUM"/>
    <property type="match status" value="2"/>
</dbReference>
<dbReference type="Pfam" id="PF00353">
    <property type="entry name" value="HemolysinCabind"/>
    <property type="match status" value="1"/>
</dbReference>
<dbReference type="NCBIfam" id="TIGR03661">
    <property type="entry name" value="T1SS_VCA0849"/>
    <property type="match status" value="1"/>
</dbReference>
<dbReference type="InterPro" id="IPR002126">
    <property type="entry name" value="Cadherin-like_dom"/>
</dbReference>
<dbReference type="HOGENOM" id="CLU_232269_0_0_6"/>
<keyword evidence="1" id="KW-0106">Calcium</keyword>
<dbReference type="GO" id="GO:0005509">
    <property type="term" value="F:calcium ion binding"/>
    <property type="evidence" value="ECO:0007669"/>
    <property type="project" value="InterPro"/>
</dbReference>
<dbReference type="eggNOG" id="COG2931">
    <property type="taxonomic scope" value="Bacteria"/>
</dbReference>
<organism evidence="3 4">
    <name type="scientific">Shewanella pealeana (strain ATCC 700345 / ANG-SQ1)</name>
    <dbReference type="NCBI Taxonomy" id="398579"/>
    <lineage>
        <taxon>Bacteria</taxon>
        <taxon>Pseudomonadati</taxon>
        <taxon>Pseudomonadota</taxon>
        <taxon>Gammaproteobacteria</taxon>
        <taxon>Alteromonadales</taxon>
        <taxon>Shewanellaceae</taxon>
        <taxon>Shewanella</taxon>
    </lineage>
</organism>
<dbReference type="OrthoDB" id="9813456at2"/>
<dbReference type="GO" id="GO:0007156">
    <property type="term" value="P:homophilic cell adhesion via plasma membrane adhesion molecules"/>
    <property type="evidence" value="ECO:0007669"/>
    <property type="project" value="InterPro"/>
</dbReference>
<dbReference type="Gene3D" id="2.60.40.10">
    <property type="entry name" value="Immunoglobulins"/>
    <property type="match status" value="6"/>
</dbReference>
<evidence type="ECO:0000313" key="4">
    <source>
        <dbReference type="Proteomes" id="UP000002608"/>
    </source>
</evidence>
<feature type="domain" description="Cadherin" evidence="2">
    <location>
        <begin position="455"/>
        <end position="542"/>
    </location>
</feature>
<accession>A8GZG0</accession>
<dbReference type="InterPro" id="IPR019960">
    <property type="entry name" value="T1SS_VCA0849"/>
</dbReference>
<dbReference type="RefSeq" id="WP_012153638.1">
    <property type="nucleotide sequence ID" value="NC_009901.1"/>
</dbReference>
<dbReference type="InterPro" id="IPR010221">
    <property type="entry name" value="VCBS_dom"/>
</dbReference>